<comment type="catalytic activity">
    <reaction evidence="15">
        <text>[GlcNAc-(1-&gt;4)-Mur2Ac(oyl-L-Ala-gamma-D-Glu-L-Lys-D-Ala-D-Ala)](n)-di-trans,octa-cis-undecaprenyl diphosphate + beta-D-GlcNAc-(1-&gt;4)-Mur2Ac(oyl-L-Ala-gamma-D-Glu-L-Lys-D-Ala-D-Ala)-di-trans,octa-cis-undecaprenyl diphosphate = [GlcNAc-(1-&gt;4)-Mur2Ac(oyl-L-Ala-gamma-D-Glu-L-Lys-D-Ala-D-Ala)](n+1)-di-trans,octa-cis-undecaprenyl diphosphate + di-trans,octa-cis-undecaprenyl diphosphate + H(+)</text>
        <dbReference type="Rhea" id="RHEA:23708"/>
        <dbReference type="Rhea" id="RHEA-COMP:9602"/>
        <dbReference type="Rhea" id="RHEA-COMP:9603"/>
        <dbReference type="ChEBI" id="CHEBI:15378"/>
        <dbReference type="ChEBI" id="CHEBI:58405"/>
        <dbReference type="ChEBI" id="CHEBI:60033"/>
        <dbReference type="ChEBI" id="CHEBI:78435"/>
        <dbReference type="EC" id="2.4.99.28"/>
    </reaction>
</comment>
<evidence type="ECO:0000256" key="6">
    <source>
        <dbReference type="ARBA" id="ARBA00022984"/>
    </source>
</evidence>
<keyword evidence="8 16" id="KW-0472">Membrane</keyword>
<feature type="transmembrane region" description="Helical" evidence="16">
    <location>
        <begin position="86"/>
        <end position="105"/>
    </location>
</feature>
<evidence type="ECO:0000256" key="5">
    <source>
        <dbReference type="ARBA" id="ARBA00022960"/>
    </source>
</evidence>
<sequence>MSAIARTDTSVFGKWWWTVDRWTLGALFLLVLIGALLILAASPAVAERIGLNAYHFVQRQFVIMPVALALMVAVSLLSPLQVRRLSVLGFAATVVLLLLVPLVGAEIKGATRWISLAGFSLQPSEFAKPFFAVVTAWMFAEWRRDEAFPGHLVAIGLYLMTAALLLSQPDLGMTVVVSAIWFGQFFLAGLPMILVVGFIATGVFGLIGAYFLFPHVSSRIDRFLDPSAGDSYQVDRSLEAFMNGGLLGTGPGEGTVKAYLPDAHADFIFSVAGEEFGGIACLVIIALYAFVVLRGYARLLGEQSLFVLLAGTGLLTQFALQALIHMASSVHLMPAKGMTLPFVSYGGSSLLALGLGMGMALALTRKRFGGEDLP</sequence>
<dbReference type="GO" id="GO:0009252">
    <property type="term" value="P:peptidoglycan biosynthetic process"/>
    <property type="evidence" value="ECO:0007669"/>
    <property type="project" value="UniProtKB-KW"/>
</dbReference>
<dbReference type="InterPro" id="IPR001182">
    <property type="entry name" value="FtsW/RodA"/>
</dbReference>
<dbReference type="GO" id="GO:0005886">
    <property type="term" value="C:plasma membrane"/>
    <property type="evidence" value="ECO:0007669"/>
    <property type="project" value="TreeGrafter"/>
</dbReference>
<keyword evidence="17" id="KW-0131">Cell cycle</keyword>
<reference evidence="17" key="1">
    <citation type="journal article" date="2014" name="Int. J. Syst. Evol. Microbiol.">
        <title>Complete genome sequence of Corynebacterium casei LMG S-19264T (=DSM 44701T), isolated from a smear-ripened cheese.</title>
        <authorList>
            <consortium name="US DOE Joint Genome Institute (JGI-PGF)"/>
            <person name="Walter F."/>
            <person name="Albersmeier A."/>
            <person name="Kalinowski J."/>
            <person name="Ruckert C."/>
        </authorList>
    </citation>
    <scope>NUCLEOTIDE SEQUENCE</scope>
    <source>
        <strain evidence="17">KCTC 42651</strain>
    </source>
</reference>
<evidence type="ECO:0000256" key="7">
    <source>
        <dbReference type="ARBA" id="ARBA00022989"/>
    </source>
</evidence>
<feature type="transmembrane region" description="Helical" evidence="16">
    <location>
        <begin position="305"/>
        <end position="324"/>
    </location>
</feature>
<feature type="transmembrane region" description="Helical" evidence="16">
    <location>
        <begin position="22"/>
        <end position="41"/>
    </location>
</feature>
<accession>A0A918XTE6</accession>
<feature type="transmembrane region" description="Helical" evidence="16">
    <location>
        <begin position="344"/>
        <end position="363"/>
    </location>
</feature>
<keyword evidence="7 16" id="KW-1133">Transmembrane helix</keyword>
<evidence type="ECO:0000256" key="3">
    <source>
        <dbReference type="ARBA" id="ARBA00022679"/>
    </source>
</evidence>
<evidence type="ECO:0000256" key="11">
    <source>
        <dbReference type="ARBA" id="ARBA00038053"/>
    </source>
</evidence>
<protein>
    <recommendedName>
        <fullName evidence="12">Probable peptidoglycan glycosyltransferase FtsW</fullName>
        <ecNumber evidence="14">2.4.99.28</ecNumber>
    </recommendedName>
    <alternativeName>
        <fullName evidence="13">Cell division protein FtsW</fullName>
    </alternativeName>
    <alternativeName>
        <fullName evidence="10">Cell wall polymerase</fullName>
    </alternativeName>
    <alternativeName>
        <fullName evidence="9">Peptidoglycan polymerase</fullName>
    </alternativeName>
</protein>
<dbReference type="GO" id="GO:0008955">
    <property type="term" value="F:peptidoglycan glycosyltransferase activity"/>
    <property type="evidence" value="ECO:0007669"/>
    <property type="project" value="UniProtKB-EC"/>
</dbReference>
<evidence type="ECO:0000256" key="1">
    <source>
        <dbReference type="ARBA" id="ARBA00004141"/>
    </source>
</evidence>
<evidence type="ECO:0000256" key="14">
    <source>
        <dbReference type="ARBA" id="ARBA00044770"/>
    </source>
</evidence>
<feature type="transmembrane region" description="Helical" evidence="16">
    <location>
        <begin position="61"/>
        <end position="80"/>
    </location>
</feature>
<comment type="caution">
    <text evidence="17">The sequence shown here is derived from an EMBL/GenBank/DDBJ whole genome shotgun (WGS) entry which is preliminary data.</text>
</comment>
<dbReference type="EMBL" id="BMZS01000007">
    <property type="protein sequence ID" value="GHD54081.1"/>
    <property type="molecule type" value="Genomic_DNA"/>
</dbReference>
<evidence type="ECO:0000256" key="15">
    <source>
        <dbReference type="ARBA" id="ARBA00049902"/>
    </source>
</evidence>
<dbReference type="AlphaFoldDB" id="A0A918XTE6"/>
<dbReference type="RefSeq" id="WP_189991228.1">
    <property type="nucleotide sequence ID" value="NZ_BMZS01000007.1"/>
</dbReference>
<dbReference type="GO" id="GO:0015648">
    <property type="term" value="F:lipid-linked peptidoglycan transporter activity"/>
    <property type="evidence" value="ECO:0007669"/>
    <property type="project" value="TreeGrafter"/>
</dbReference>
<name>A0A918XTE6_9PROT</name>
<feature type="transmembrane region" description="Helical" evidence="16">
    <location>
        <begin position="148"/>
        <end position="167"/>
    </location>
</feature>
<evidence type="ECO:0000313" key="17">
    <source>
        <dbReference type="EMBL" id="GHD54081.1"/>
    </source>
</evidence>
<evidence type="ECO:0000256" key="8">
    <source>
        <dbReference type="ARBA" id="ARBA00023136"/>
    </source>
</evidence>
<evidence type="ECO:0000256" key="13">
    <source>
        <dbReference type="ARBA" id="ARBA00041418"/>
    </source>
</evidence>
<dbReference type="Pfam" id="PF01098">
    <property type="entry name" value="FTSW_RODA_SPOVE"/>
    <property type="match status" value="1"/>
</dbReference>
<dbReference type="GO" id="GO:0051301">
    <property type="term" value="P:cell division"/>
    <property type="evidence" value="ECO:0007669"/>
    <property type="project" value="UniProtKB-KW"/>
</dbReference>
<dbReference type="GO" id="GO:0032153">
    <property type="term" value="C:cell division site"/>
    <property type="evidence" value="ECO:0007669"/>
    <property type="project" value="TreeGrafter"/>
</dbReference>
<feature type="transmembrane region" description="Helical" evidence="16">
    <location>
        <begin position="276"/>
        <end position="293"/>
    </location>
</feature>
<evidence type="ECO:0000256" key="10">
    <source>
        <dbReference type="ARBA" id="ARBA00033270"/>
    </source>
</evidence>
<reference evidence="17" key="2">
    <citation type="submission" date="2020-09" db="EMBL/GenBank/DDBJ databases">
        <authorList>
            <person name="Sun Q."/>
            <person name="Kim S."/>
        </authorList>
    </citation>
    <scope>NUCLEOTIDE SEQUENCE</scope>
    <source>
        <strain evidence="17">KCTC 42651</strain>
    </source>
</reference>
<comment type="subcellular location">
    <subcellularLocation>
        <location evidence="1">Membrane</location>
        <topology evidence="1">Multi-pass membrane protein</topology>
    </subcellularLocation>
</comment>
<evidence type="ECO:0000256" key="9">
    <source>
        <dbReference type="ARBA" id="ARBA00032370"/>
    </source>
</evidence>
<comment type="similarity">
    <text evidence="11">Belongs to the SEDS family. FtsW subfamily.</text>
</comment>
<keyword evidence="2" id="KW-0328">Glycosyltransferase</keyword>
<evidence type="ECO:0000256" key="12">
    <source>
        <dbReference type="ARBA" id="ARBA00041185"/>
    </source>
</evidence>
<dbReference type="GO" id="GO:0008360">
    <property type="term" value="P:regulation of cell shape"/>
    <property type="evidence" value="ECO:0007669"/>
    <property type="project" value="UniProtKB-KW"/>
</dbReference>
<evidence type="ECO:0000313" key="18">
    <source>
        <dbReference type="Proteomes" id="UP000630353"/>
    </source>
</evidence>
<proteinExistence type="inferred from homology"/>
<keyword evidence="17" id="KW-0132">Cell division</keyword>
<gene>
    <name evidence="17" type="ORF">GCM10017083_31190</name>
</gene>
<organism evidence="17 18">
    <name type="scientific">Thalassobaculum fulvum</name>
    <dbReference type="NCBI Taxonomy" id="1633335"/>
    <lineage>
        <taxon>Bacteria</taxon>
        <taxon>Pseudomonadati</taxon>
        <taxon>Pseudomonadota</taxon>
        <taxon>Alphaproteobacteria</taxon>
        <taxon>Rhodospirillales</taxon>
        <taxon>Thalassobaculaceae</taxon>
        <taxon>Thalassobaculum</taxon>
    </lineage>
</organism>
<keyword evidence="18" id="KW-1185">Reference proteome</keyword>
<keyword evidence="6" id="KW-0573">Peptidoglycan synthesis</keyword>
<evidence type="ECO:0000256" key="16">
    <source>
        <dbReference type="SAM" id="Phobius"/>
    </source>
</evidence>
<dbReference type="PANTHER" id="PTHR30474">
    <property type="entry name" value="CELL CYCLE PROTEIN"/>
    <property type="match status" value="1"/>
</dbReference>
<dbReference type="EC" id="2.4.99.28" evidence="14"/>
<evidence type="ECO:0000256" key="2">
    <source>
        <dbReference type="ARBA" id="ARBA00022676"/>
    </source>
</evidence>
<evidence type="ECO:0000256" key="4">
    <source>
        <dbReference type="ARBA" id="ARBA00022692"/>
    </source>
</evidence>
<keyword evidence="5" id="KW-0133">Cell shape</keyword>
<dbReference type="Proteomes" id="UP000630353">
    <property type="component" value="Unassembled WGS sequence"/>
</dbReference>
<feature type="transmembrane region" description="Helical" evidence="16">
    <location>
        <begin position="179"/>
        <end position="212"/>
    </location>
</feature>
<keyword evidence="3" id="KW-0808">Transferase</keyword>
<keyword evidence="4 16" id="KW-0812">Transmembrane</keyword>
<dbReference type="PANTHER" id="PTHR30474:SF2">
    <property type="entry name" value="PEPTIDOGLYCAN GLYCOSYLTRANSFERASE FTSW-RELATED"/>
    <property type="match status" value="1"/>
</dbReference>